<keyword evidence="1" id="KW-0472">Membrane</keyword>
<dbReference type="Proteomes" id="UP000298324">
    <property type="component" value="Unassembled WGS sequence"/>
</dbReference>
<evidence type="ECO:0000313" key="2">
    <source>
        <dbReference type="EMBL" id="TEB06018.1"/>
    </source>
</evidence>
<proteinExistence type="predicted"/>
<gene>
    <name evidence="2" type="ORF">Psch_03060</name>
</gene>
<sequence>MKNKKIVIAVSCLVAIFIIGSGLFIYRTITSVSEMFRLNGQLQAEGYFMGEFEFKILGCAYFLDKGKYITAFTKLNELHRQLKTREGLIRVPDFADKNEEMDFYLSLQNPKTGAFMDETYPSFYYFEPTLNIVEHLELLAEETGRPLRLKYPLRFLDEINNPERLKNILDDLSTVGWIGSKLPKTNYIMASFYHNYDLLERNKLYSFSPEWKATLLQWFYLNQDSKTGFWGPRLRNSGEMLHGGDLGPTYKIAGLFVDEKGNNLHQEFPLRYKDEMLKTTLEKISEPMPEDASLAELHDWELTRTQGIKLLTNYLWNGIFLENKNAARTFMENIVKNKYEACYLEEQGAFSYYPGAKDATLDGTGSAMSLLDVVGALSQEQQRLLWGTPEQNITDLGSHEVKEFKESDLAALKSFPNLNSLRYYLSDPDYNDFTKGVVCIDYPQETWVIDVMELLPRVRQWVNTTPQSMGNWVSKQAIIQKAESVQINSIPVNGKALPVNLFLNEVLRNNNEFVVVGFDVLQVPICKIKFIKCPN</sequence>
<accession>A0A4Y7RAL1</accession>
<dbReference type="EMBL" id="QFGA01000002">
    <property type="protein sequence ID" value="TEB06018.1"/>
    <property type="molecule type" value="Genomic_DNA"/>
</dbReference>
<evidence type="ECO:0000256" key="1">
    <source>
        <dbReference type="SAM" id="Phobius"/>
    </source>
</evidence>
<keyword evidence="3" id="KW-1185">Reference proteome</keyword>
<reference evidence="2 3" key="1">
    <citation type="journal article" date="2018" name="Environ. Microbiol.">
        <title>Novel energy conservation strategies and behaviour of Pelotomaculum schinkii driving syntrophic propionate catabolism.</title>
        <authorList>
            <person name="Hidalgo-Ahumada C.A.P."/>
            <person name="Nobu M.K."/>
            <person name="Narihiro T."/>
            <person name="Tamaki H."/>
            <person name="Liu W.T."/>
            <person name="Kamagata Y."/>
            <person name="Stams A.J.M."/>
            <person name="Imachi H."/>
            <person name="Sousa D.Z."/>
        </authorList>
    </citation>
    <scope>NUCLEOTIDE SEQUENCE [LARGE SCALE GENOMIC DNA]</scope>
    <source>
        <strain evidence="2 3">HH</strain>
    </source>
</reference>
<comment type="caution">
    <text evidence="2">The sequence shown here is derived from an EMBL/GenBank/DDBJ whole genome shotgun (WGS) entry which is preliminary data.</text>
</comment>
<keyword evidence="1" id="KW-1133">Transmembrane helix</keyword>
<dbReference type="AlphaFoldDB" id="A0A4Y7RAL1"/>
<evidence type="ECO:0000313" key="3">
    <source>
        <dbReference type="Proteomes" id="UP000298324"/>
    </source>
</evidence>
<organism evidence="2 3">
    <name type="scientific">Pelotomaculum schinkii</name>
    <dbReference type="NCBI Taxonomy" id="78350"/>
    <lineage>
        <taxon>Bacteria</taxon>
        <taxon>Bacillati</taxon>
        <taxon>Bacillota</taxon>
        <taxon>Clostridia</taxon>
        <taxon>Eubacteriales</taxon>
        <taxon>Desulfotomaculaceae</taxon>
        <taxon>Pelotomaculum</taxon>
    </lineage>
</organism>
<keyword evidence="1" id="KW-0812">Transmembrane</keyword>
<dbReference type="RefSeq" id="WP_190258658.1">
    <property type="nucleotide sequence ID" value="NZ_QFGA01000002.1"/>
</dbReference>
<protein>
    <submittedName>
        <fullName evidence="2">Uncharacterized protein</fullName>
    </submittedName>
</protein>
<feature type="transmembrane region" description="Helical" evidence="1">
    <location>
        <begin position="7"/>
        <end position="26"/>
    </location>
</feature>
<name>A0A4Y7RAL1_9FIRM</name>